<feature type="region of interest" description="Disordered" evidence="11">
    <location>
        <begin position="1169"/>
        <end position="1195"/>
    </location>
</feature>
<keyword evidence="8" id="KW-0012">Acyltransferase</keyword>
<comment type="similarity">
    <text evidence="2">Belongs to the thiolase-like superfamily. Thiolase family.</text>
</comment>
<feature type="domain" description="RanBP2-type" evidence="13">
    <location>
        <begin position="1743"/>
        <end position="1772"/>
    </location>
</feature>
<dbReference type="PROSITE" id="PS50199">
    <property type="entry name" value="ZF_RANBP2_2"/>
    <property type="match status" value="2"/>
</dbReference>
<dbReference type="SMART" id="SM00160">
    <property type="entry name" value="RanBD"/>
    <property type="match status" value="4"/>
</dbReference>
<dbReference type="PROSITE" id="PS01358">
    <property type="entry name" value="ZF_RANBP2_1"/>
    <property type="match status" value="2"/>
</dbReference>
<dbReference type="InterPro" id="IPR019734">
    <property type="entry name" value="TPR_rpt"/>
</dbReference>
<dbReference type="InterPro" id="IPR036443">
    <property type="entry name" value="Znf_RanBP2_sf"/>
</dbReference>
<accession>A0ABD2BQQ6</accession>
<dbReference type="GO" id="GO:0016874">
    <property type="term" value="F:ligase activity"/>
    <property type="evidence" value="ECO:0007669"/>
    <property type="project" value="UniProtKB-KW"/>
</dbReference>
<feature type="region of interest" description="Disordered" evidence="11">
    <location>
        <begin position="1821"/>
        <end position="1859"/>
    </location>
</feature>
<dbReference type="InterPro" id="IPR011990">
    <property type="entry name" value="TPR-like_helical_dom_sf"/>
</dbReference>
<feature type="region of interest" description="Disordered" evidence="11">
    <location>
        <begin position="828"/>
        <end position="871"/>
    </location>
</feature>
<evidence type="ECO:0000256" key="1">
    <source>
        <dbReference type="ARBA" id="ARBA00005189"/>
    </source>
</evidence>
<evidence type="ECO:0000256" key="5">
    <source>
        <dbReference type="ARBA" id="ARBA00022723"/>
    </source>
</evidence>
<feature type="compositionally biased region" description="Polar residues" evidence="11">
    <location>
        <begin position="1169"/>
        <end position="1182"/>
    </location>
</feature>
<dbReference type="PANTHER" id="PTHR23138">
    <property type="entry name" value="RAN BINDING PROTEIN"/>
    <property type="match status" value="1"/>
</dbReference>
<dbReference type="CDD" id="cd13174">
    <property type="entry name" value="RanBD4_RanBP2_insect-like"/>
    <property type="match status" value="1"/>
</dbReference>
<keyword evidence="10" id="KW-0175">Coiled coil</keyword>
<feature type="coiled-coil region" evidence="10">
    <location>
        <begin position="889"/>
        <end position="923"/>
    </location>
</feature>
<keyword evidence="15" id="KW-1185">Reference proteome</keyword>
<dbReference type="Pfam" id="PF00638">
    <property type="entry name" value="Ran_BP1"/>
    <property type="match status" value="4"/>
</dbReference>
<dbReference type="CDD" id="cd00751">
    <property type="entry name" value="thiolase"/>
    <property type="match status" value="1"/>
</dbReference>
<evidence type="ECO:0000313" key="14">
    <source>
        <dbReference type="EMBL" id="KAL2735116.1"/>
    </source>
</evidence>
<dbReference type="PROSITE" id="PS00737">
    <property type="entry name" value="THIOLASE_2"/>
    <property type="match status" value="1"/>
</dbReference>
<dbReference type="InterPro" id="IPR011993">
    <property type="entry name" value="PH-like_dom_sf"/>
</dbReference>
<evidence type="ECO:0000256" key="7">
    <source>
        <dbReference type="ARBA" id="ARBA00022833"/>
    </source>
</evidence>
<dbReference type="InterPro" id="IPR020615">
    <property type="entry name" value="Thiolase_acyl_enz_int_AS"/>
</dbReference>
<evidence type="ECO:0000256" key="9">
    <source>
        <dbReference type="PROSITE-ProRule" id="PRU00322"/>
    </source>
</evidence>
<dbReference type="SMART" id="SM00028">
    <property type="entry name" value="TPR"/>
    <property type="match status" value="2"/>
</dbReference>
<dbReference type="PANTHER" id="PTHR23138:SF87">
    <property type="entry name" value="E3 SUMO-PROTEIN LIGASE RANBP2"/>
    <property type="match status" value="1"/>
</dbReference>
<keyword evidence="14" id="KW-0436">Ligase</keyword>
<evidence type="ECO:0000256" key="10">
    <source>
        <dbReference type="SAM" id="Coils"/>
    </source>
</evidence>
<gene>
    <name evidence="14" type="ORF">V1477_013372</name>
</gene>
<dbReference type="InterPro" id="IPR002155">
    <property type="entry name" value="Thiolase"/>
</dbReference>
<dbReference type="Gene3D" id="2.30.29.30">
    <property type="entry name" value="Pleckstrin-homology domain (PH domain)/Phosphotyrosine-binding domain (PTB)"/>
    <property type="match status" value="5"/>
</dbReference>
<feature type="domain" description="RanBD1" evidence="12">
    <location>
        <begin position="1902"/>
        <end position="2036"/>
    </location>
</feature>
<dbReference type="InterPro" id="IPR022011">
    <property type="entry name" value="IR1-M"/>
</dbReference>
<feature type="compositionally biased region" description="Basic and acidic residues" evidence="11">
    <location>
        <begin position="2467"/>
        <end position="2483"/>
    </location>
</feature>
<dbReference type="GO" id="GO:0008270">
    <property type="term" value="F:zinc ion binding"/>
    <property type="evidence" value="ECO:0007669"/>
    <property type="project" value="UniProtKB-KW"/>
</dbReference>
<dbReference type="InterPro" id="IPR045255">
    <property type="entry name" value="RanBP1-like"/>
</dbReference>
<reference evidence="14 15" key="1">
    <citation type="journal article" date="2024" name="Ann. Entomol. Soc. Am.">
        <title>Genomic analyses of the southern and eastern yellowjacket wasps (Hymenoptera: Vespidae) reveal evolutionary signatures of social life.</title>
        <authorList>
            <person name="Catto M.A."/>
            <person name="Caine P.B."/>
            <person name="Orr S.E."/>
            <person name="Hunt B.G."/>
            <person name="Goodisman M.A.D."/>
        </authorList>
    </citation>
    <scope>NUCLEOTIDE SEQUENCE [LARGE SCALE GENOMIC DNA]</scope>
    <source>
        <strain evidence="14">232</strain>
        <tissue evidence="14">Head and thorax</tissue>
    </source>
</reference>
<feature type="compositionally biased region" description="Basic and acidic residues" evidence="11">
    <location>
        <begin position="1183"/>
        <end position="1192"/>
    </location>
</feature>
<dbReference type="Proteomes" id="UP001607303">
    <property type="component" value="Unassembled WGS sequence"/>
</dbReference>
<dbReference type="FunFam" id="3.40.47.10:FF:000010">
    <property type="entry name" value="Acetyl-CoA acetyltransferase (Thiolase)"/>
    <property type="match status" value="1"/>
</dbReference>
<dbReference type="Pfam" id="PF00641">
    <property type="entry name" value="Zn_ribbon_RanBP"/>
    <property type="match status" value="2"/>
</dbReference>
<dbReference type="SUPFAM" id="SSF50729">
    <property type="entry name" value="PH domain-like"/>
    <property type="match status" value="5"/>
</dbReference>
<evidence type="ECO:0000259" key="13">
    <source>
        <dbReference type="PROSITE" id="PS50199"/>
    </source>
</evidence>
<protein>
    <submittedName>
        <fullName evidence="14">E3 SUMO-protein ligase RanBP2</fullName>
    </submittedName>
</protein>
<dbReference type="Gene3D" id="3.40.47.10">
    <property type="match status" value="2"/>
</dbReference>
<dbReference type="EMBL" id="JAYRBN010000067">
    <property type="protein sequence ID" value="KAL2735116.1"/>
    <property type="molecule type" value="Genomic_DNA"/>
</dbReference>
<feature type="compositionally biased region" description="Acidic residues" evidence="11">
    <location>
        <begin position="2484"/>
        <end position="2494"/>
    </location>
</feature>
<dbReference type="InterPro" id="IPR001876">
    <property type="entry name" value="Znf_RanBP2"/>
</dbReference>
<feature type="compositionally biased region" description="Polar residues" evidence="11">
    <location>
        <begin position="1821"/>
        <end position="1844"/>
    </location>
</feature>
<evidence type="ECO:0000313" key="15">
    <source>
        <dbReference type="Proteomes" id="UP001607303"/>
    </source>
</evidence>
<dbReference type="InterPro" id="IPR000156">
    <property type="entry name" value="Ran_bind_dom"/>
</dbReference>
<dbReference type="GO" id="GO:0016746">
    <property type="term" value="F:acyltransferase activity"/>
    <property type="evidence" value="ECO:0007669"/>
    <property type="project" value="UniProtKB-KW"/>
</dbReference>
<keyword evidence="3" id="KW-0597">Phosphoprotein</keyword>
<evidence type="ECO:0000259" key="12">
    <source>
        <dbReference type="PROSITE" id="PS50196"/>
    </source>
</evidence>
<dbReference type="SMART" id="SM00547">
    <property type="entry name" value="ZnF_RBZ"/>
    <property type="match status" value="2"/>
</dbReference>
<keyword evidence="6 9" id="KW-0863">Zinc-finger</keyword>
<keyword evidence="7" id="KW-0862">Zinc</keyword>
<dbReference type="Gene3D" id="4.10.1060.10">
    <property type="entry name" value="Zinc finger, RanBP2-type"/>
    <property type="match status" value="2"/>
</dbReference>
<dbReference type="Pfam" id="PF02803">
    <property type="entry name" value="Thiolase_C"/>
    <property type="match status" value="1"/>
</dbReference>
<evidence type="ECO:0000256" key="2">
    <source>
        <dbReference type="ARBA" id="ARBA00010982"/>
    </source>
</evidence>
<dbReference type="PROSITE" id="PS00098">
    <property type="entry name" value="THIOLASE_1"/>
    <property type="match status" value="1"/>
</dbReference>
<evidence type="ECO:0000256" key="11">
    <source>
        <dbReference type="SAM" id="MobiDB-lite"/>
    </source>
</evidence>
<dbReference type="SUPFAM" id="SSF90209">
    <property type="entry name" value="Ran binding protein zinc finger-like"/>
    <property type="match status" value="2"/>
</dbReference>
<feature type="domain" description="RanBD1" evidence="12">
    <location>
        <begin position="2501"/>
        <end position="2637"/>
    </location>
</feature>
<evidence type="ECO:0000256" key="4">
    <source>
        <dbReference type="ARBA" id="ARBA00022679"/>
    </source>
</evidence>
<dbReference type="Pfam" id="PF12185">
    <property type="entry name" value="IR1-M"/>
    <property type="match status" value="1"/>
</dbReference>
<dbReference type="InterPro" id="IPR020613">
    <property type="entry name" value="Thiolase_CS"/>
</dbReference>
<feature type="compositionally biased region" description="Low complexity" evidence="11">
    <location>
        <begin position="1850"/>
        <end position="1859"/>
    </location>
</feature>
<feature type="domain" description="RanBD1" evidence="12">
    <location>
        <begin position="1531"/>
        <end position="1649"/>
    </location>
</feature>
<feature type="region of interest" description="Disordered" evidence="11">
    <location>
        <begin position="2466"/>
        <end position="2507"/>
    </location>
</feature>
<dbReference type="Gene3D" id="1.25.40.10">
    <property type="entry name" value="Tetratricopeptide repeat domain"/>
    <property type="match status" value="1"/>
</dbReference>
<sequence length="3188" mass="355697">MFRSKKDVDRHVQDIFRKLKNDNEKPYRCYSIAKLYYQVGDYESAKRYVSSYLEVREESAGAHKLLGQTLEALGEKEAAFNQYKLSLELDASQNDLVLKVCELLVDMDTGTDVNRIRYWVKRADKQFPHHPIIFKLKEKMLMAERPNDSSEDLEALIASELSIRPTDVDLRVKLIKYYMAKQRFNDAYNHAANVETTYCHRNSIMWYQSLSELLGKCKKSKQDDWSFWVFYISTLERYAALSLKEHGNDTTKTIPEATQAVFNFDQVLTEFKSQNLSGYPMYTEEMLTHMWGQLHFHLACLLLRKTKREQGSWDEASRLCAVLFLFALHVHPIDSTASWAIHGKDQFKNLVSVWYREGSYRCSQAGNVLQDCARNNVKKLMNKIDTFFFTEAWRERIYQRSFVSKLYQQHIKTSYFCNHTVFNPPLRLCLPNELKRYDEVSEEVWPDSLHHHVWLGIRSRLQNTQKKDQTYPQQYSHVFPELQFSINNLNQAGPDTLCRLDIDAFLNAAVLCAAVMVEDQQQRGFLTRERLPTLPADLTSSLCTSAQEKWWSYAYKMYSRKEILEGDLGEIRQELRRGLEVVRCIGNHGLHPVVLVHLARLFYHRVKILKEKDPEHLDIMALEVRYELYWSTVIPLLERLQNNQTIRVTNSKLFNYEGKNMSNAELTNALEEGRLLLAQRFVRNKQYEQAIDALQVLKCPEATFQQGQIYKMLADEIVGSMPRESLTSEIRSQHIIMLSKARNCYYLTLDRLRSPGMNLKHPLDSELCIHISAIENELKRIDPDLSQGDLSRNECDVLSDESYSPAHSGVDHPITNVPISALTGLGTPVNILSTPQKNTHRTPKQSSTPCRPQHQDIMDLSRNRTEARPSPERLDAQIRQMMHARDTVMQTIIEQNKMIMEKIDELTKEMAELRKDSQKQRVQPVNFNPNIEDDLYVLGEEDYGDINYTTNQSAPTSSLSGNMFPPSHRHPYSPLVYPPATAFQGYYQGTLPFTDPNAQAIPPLYPPNVYPMPMLYPNRPKVPDMLQQGLFAASRLATQLSDLIPPPTNISLQMPMQKIEVTKPQTIIKDNSTKKSPPVNVVITTSDTLPTTVPLVQPTLSVTIPAQYRMGNISTVASTTESQNVPHCYQISMPSQATIPTTVNLPPLPATLTSTPANISLSETPKSNNIEAHTVSSPNSSAELHEPEHDPIPDFVPVIPLPAEVKVTTGEEDEVTLYCARAKLFRFVDKEWKERGVGNVKLLKNAEGKVRLLMRREQVLKICANHMLRPDMELTSMPNNDKAWIWVANDFADEKVKIEKLCIRFKTAEEALSFKQHFDSARASLTSINEKVFNETDNKTATNVKVSEGENNHSSSLVTSTNINNVPLDKEKTAATTAVVGGFSFTSKPVIQTVSTGIESTSQKQNETQKVSPFVGFSFNKPEFTKTPEIIITSTTTKNVSTPVTTQVTGFSFLKSNTISPSYSEPTTTAVSIGIRDVTTVTTSQTAAIVSTTSASRVSLRRPHAPAPATLIVATTTSGITQKSELSGQEECETKVLFEQKATLQRQCKDNKNWENKGIGQMKIILNIKTGNLNLLMHREEDSKVCYNQDVLAEMKFNIKSINKNVINWVVYDTKGENKLESYSITFKSPEQASKFYDILINDQQKKKKDNISSDVKKYENKKISETSNVIAENKQVPLSELFKPSPGSWECNACYTRNDGKQSKCLACGESSTLATSSVPTGAVESTPSSQQVPLSQLFKKPSGSWECKECYISNLETYNYCVACDSPKDPSMPPKQKTSGFSVGLISTESKPTFTFGIPQESIKDTTSGFTFRMNKSVDGTTDESASKVQLSTPIKSSTDTKSIFGGTQQPSTPTSQDTQFTFGFPGKSFGFNFTAKSPAKSPGGAETSDEEVVESDDIHFSPIIPMPDEIEVKTGEEDEEILYSHRAKLFRYDSVAKEWKERGLGDIKLLRHHQTKKLRLIMRRDQVLKLCLNHCVLPEVEFKPKDEKTWLWNAADYSEGEIEYMQFACRFKTSEIAADFKTAIDNARKSEKLSSNNEIVQDEQIQQQNAKSSQDIQIVYELKVTPEEKAAALKLQLPENFYAYKQKEDCPGCIGCIEPSTPPIEDFQVQGELKTNGTLSSTISTSKTHTAPMNINSHINEIKTSDNGNGNAQTNASTKISFVTKTDNSDAKSAVSVKPNTPTTYNIFDISSLSFGDKSIAFNDKKSTGFIFGASPSQPTLNDKLITSGSIGQSNKSTEDSNNTLSKWFGNSNVKICEPVGTNQQSSSFSAGRNIFSKPKFIPSNTSSTSLFETAVKIDSNPLENVGNQICGGTSKSVDAGSEKSFLNTTGNSSSLIFKNIFSNLPPTTTSVSTIIFGVTPSTISTAPTFETKSASSIFSNTSAPFSSNLTFGSTDSTLAEDTSNKDDNTGDFLTQSNVTFSALAQKAPQTEAFKKDPNFSFAGTGLSVFGSKVTSSVPSKSITIEEIKQDQRDRDKKDDNDEDECSENENDQEHDPHFEPIIPMPDAIEVRTGEEDEEKIFCNRAKLYRYNNATKEWKERGVGEMKILHHAKYGSYRLLLRREQVHKVVCNFLINPDTEFRSLSTSDRAWIWAGMNHAEETPCVEELAVKFKTSNLAAEFKKIVDEVQQTLRERQSEQDIKYNSGIVQENQECVDEIDDEIDDQEDVDDEDDDEDEGSLIFEKRATLYTKSNDGTKWIQIALGTLAIYYDMNIFGEKIILKADGSGEMLSNTIISMSTEMQLEGKKCIWTAIDHALEPPTSRTLKAVFSSSQAAEQMHKIYMCALECTKQAGIFIVAAKRTPFGTMGGVFTNKTATELSVVAANAAMQSAGIKPEKIDSVIFGQVLTLASADGAFLPRHVLLQTGIPLDRPALGVNRLCGSGFQSIVNAAQNILTGESRIVLAGGAENMSQVPFVVRGVRFGTILGQKHEFEDALWAGLYDTYCNLPMGLTAEKLGAQYNITRAEVDEFALRSQQLWKTANDAGRFKEELAPVTVKIKKQDVTVSVDEHPRPKTTKENLTKLNPVFKKDGLVTAGSASGVCDGAGALILASEEAVKQEKLVPLARLVGYSVAGVDPSIMGIGPVPAIRNLLKSTGKTLDDIELVEINEAFGAQTLACAKELNLDLNKLNVNGGAIALGHPLGASGSRITAHLVHELRRRKAGKLGIGSACIGGGQGIAVMIEYL</sequence>
<dbReference type="NCBIfam" id="TIGR01930">
    <property type="entry name" value="AcCoA-C-Actrans"/>
    <property type="match status" value="1"/>
</dbReference>
<dbReference type="SUPFAM" id="SSF48452">
    <property type="entry name" value="TPR-like"/>
    <property type="match status" value="1"/>
</dbReference>
<feature type="compositionally biased region" description="Basic and acidic residues" evidence="11">
    <location>
        <begin position="853"/>
        <end position="871"/>
    </location>
</feature>
<dbReference type="InterPro" id="IPR016039">
    <property type="entry name" value="Thiolase-like"/>
</dbReference>
<name>A0ABD2BQQ6_VESMC</name>
<keyword evidence="4" id="KW-0808">Transferase</keyword>
<proteinExistence type="inferred from homology"/>
<dbReference type="InterPro" id="IPR020617">
    <property type="entry name" value="Thiolase_C"/>
</dbReference>
<evidence type="ECO:0000256" key="8">
    <source>
        <dbReference type="ARBA" id="ARBA00023315"/>
    </source>
</evidence>
<feature type="domain" description="RanBD1" evidence="12">
    <location>
        <begin position="1194"/>
        <end position="1327"/>
    </location>
</feature>
<dbReference type="InterPro" id="IPR020610">
    <property type="entry name" value="Thiolase_AS"/>
</dbReference>
<dbReference type="FunFam" id="1.25.40.10:FF:000582">
    <property type="entry name" value="E3 SUMO-protein ligase RanBP2"/>
    <property type="match status" value="1"/>
</dbReference>
<comment type="pathway">
    <text evidence="1">Lipid metabolism.</text>
</comment>
<evidence type="ECO:0000256" key="3">
    <source>
        <dbReference type="ARBA" id="ARBA00022553"/>
    </source>
</evidence>
<organism evidence="14 15">
    <name type="scientific">Vespula maculifrons</name>
    <name type="common">Eastern yellow jacket</name>
    <name type="synonym">Wasp</name>
    <dbReference type="NCBI Taxonomy" id="7453"/>
    <lineage>
        <taxon>Eukaryota</taxon>
        <taxon>Metazoa</taxon>
        <taxon>Ecdysozoa</taxon>
        <taxon>Arthropoda</taxon>
        <taxon>Hexapoda</taxon>
        <taxon>Insecta</taxon>
        <taxon>Pterygota</taxon>
        <taxon>Neoptera</taxon>
        <taxon>Endopterygota</taxon>
        <taxon>Hymenoptera</taxon>
        <taxon>Apocrita</taxon>
        <taxon>Aculeata</taxon>
        <taxon>Vespoidea</taxon>
        <taxon>Vespidae</taxon>
        <taxon>Vespinae</taxon>
        <taxon>Vespula</taxon>
    </lineage>
</organism>
<comment type="caution">
    <text evidence="14">The sequence shown here is derived from an EMBL/GenBank/DDBJ whole genome shotgun (WGS) entry which is preliminary data.</text>
</comment>
<dbReference type="FunFam" id="2.30.29.30:FF:000018">
    <property type="entry name" value="E3 SUMO-protein ligase RanBP2"/>
    <property type="match status" value="3"/>
</dbReference>
<keyword evidence="5" id="KW-0479">Metal-binding</keyword>
<feature type="domain" description="RanBP2-type" evidence="13">
    <location>
        <begin position="1686"/>
        <end position="1715"/>
    </location>
</feature>
<dbReference type="PROSITE" id="PS00099">
    <property type="entry name" value="THIOLASE_3"/>
    <property type="match status" value="1"/>
</dbReference>
<dbReference type="SUPFAM" id="SSF53901">
    <property type="entry name" value="Thiolase-like"/>
    <property type="match status" value="2"/>
</dbReference>
<dbReference type="PROSITE" id="PS50196">
    <property type="entry name" value="RANBD1"/>
    <property type="match status" value="4"/>
</dbReference>
<dbReference type="InterPro" id="IPR020616">
    <property type="entry name" value="Thiolase_N"/>
</dbReference>
<evidence type="ECO:0000256" key="6">
    <source>
        <dbReference type="ARBA" id="ARBA00022771"/>
    </source>
</evidence>
<dbReference type="Pfam" id="PF00108">
    <property type="entry name" value="Thiolase_N"/>
    <property type="match status" value="1"/>
</dbReference>